<dbReference type="EMBL" id="JAJVCN010000001">
    <property type="protein sequence ID" value="MCE7003608.1"/>
    <property type="molecule type" value="Genomic_DNA"/>
</dbReference>
<reference evidence="1 2" key="1">
    <citation type="submission" date="2021-12" db="EMBL/GenBank/DDBJ databases">
        <title>Genome sequence of Kibdelosporangium philippinense ATCC 49844.</title>
        <authorList>
            <person name="Fedorov E.A."/>
            <person name="Omeragic M."/>
            <person name="Shalygina K.F."/>
            <person name="Maclea K.S."/>
        </authorList>
    </citation>
    <scope>NUCLEOTIDE SEQUENCE [LARGE SCALE GENOMIC DNA]</scope>
    <source>
        <strain evidence="1 2">ATCC 49844</strain>
    </source>
</reference>
<keyword evidence="2" id="KW-1185">Reference proteome</keyword>
<comment type="caution">
    <text evidence="1">The sequence shown here is derived from an EMBL/GenBank/DDBJ whole genome shotgun (WGS) entry which is preliminary data.</text>
</comment>
<evidence type="ECO:0000313" key="1">
    <source>
        <dbReference type="EMBL" id="MCE7003608.1"/>
    </source>
</evidence>
<name>A0ABS8Z6V0_9PSEU</name>
<dbReference type="Proteomes" id="UP001521150">
    <property type="component" value="Unassembled WGS sequence"/>
</dbReference>
<sequence>MARALDVLVRMNPGLSRFHVAWQAGVCAAVVVALGTVHADEVEFWQGDNAAGTCGCVTPAPTTRGAEACCGPSHQPQGKIFRS</sequence>
<organism evidence="1 2">
    <name type="scientific">Kibdelosporangium philippinense</name>
    <dbReference type="NCBI Taxonomy" id="211113"/>
    <lineage>
        <taxon>Bacteria</taxon>
        <taxon>Bacillati</taxon>
        <taxon>Actinomycetota</taxon>
        <taxon>Actinomycetes</taxon>
        <taxon>Pseudonocardiales</taxon>
        <taxon>Pseudonocardiaceae</taxon>
        <taxon>Kibdelosporangium</taxon>
    </lineage>
</organism>
<evidence type="ECO:0000313" key="2">
    <source>
        <dbReference type="Proteomes" id="UP001521150"/>
    </source>
</evidence>
<accession>A0ABS8Z6V0</accession>
<proteinExistence type="predicted"/>
<gene>
    <name evidence="1" type="ORF">LWC34_12335</name>
</gene>
<protein>
    <submittedName>
        <fullName evidence="1">Uncharacterized protein</fullName>
    </submittedName>
</protein>
<dbReference type="RefSeq" id="WP_233725183.1">
    <property type="nucleotide sequence ID" value="NZ_JAJVCN010000001.1"/>
</dbReference>